<dbReference type="SUPFAM" id="SSF46934">
    <property type="entry name" value="UBA-like"/>
    <property type="match status" value="1"/>
</dbReference>
<dbReference type="AlphaFoldDB" id="A0A4S4F2L3"/>
<gene>
    <name evidence="2" type="ORF">TEA_015407</name>
</gene>
<dbReference type="Pfam" id="PF00627">
    <property type="entry name" value="UBA"/>
    <property type="match status" value="1"/>
</dbReference>
<sequence>MCRECVSLELSVLDDDSILEHQVQEIDAIFSPNGGFTSQLLVWFPTRLDHSMACVHWYMVTFSSHHFVELELGSSGKLETVQWCGSYDHQGSAKLGIRGQKRKEKVTEYVMLQMGESYCMSSLPALKVPTTVKLFASRLSAWILSRIMGASVGFRVGRWKCLIDVIVKFKKVLILHSCQGAVESVSVGEIRVRLRQSLVKLGVGFISKAPKLQVLICDLEVVMRPSGKSTQKSRSRRSRSSGRGKWMVVANMARFLSVSINELVVKMPRATIEVKELRVDISKDGGSKPTLFVKLYLLPIVVHLGDPRVSYGQLSNFNHGGYTSTSHVSSALMEKTSAPFYCEELTLSSEFWVRKNNFKNDFNNLLFKWNGIGVEVYTLKREISILNATNSFLTIVLLAEALEYILTRKEVGVVIKNVDITSGEVTLNLNEELFLKTKGSSDAFSHAAEVVESSVESSPAKKPQKKQATLLSVTKYASIIPEKHQGKNPQLPSIVSLLTQGIGHPKLNVHHLLKFSSSDFYYPLPFASFFFLMVLQGASPREDFAFSICFEQNYLPVSQTSSKFSPRRRNSRNLSYSAVEGNKGEMLSCGTMMQCSIYIIGKHIRHSIIKVFPMVGLYKEDCTYVEPLINGDTPFPRDAETFVKILQSMVLKTALPVWTHPQFTDCSYDFIATVVSIIQHIYSGVEVKNISSNSGPRTAGPPPNESTIATIVEMGFSRSRAEEALRQVLSAPYLPSTPTPKMQLDHTPFEAKAYVSCQFHVLPELLAAMVQISGPPSRPLHPNSRDSSPLVEQ</sequence>
<dbReference type="Proteomes" id="UP000306102">
    <property type="component" value="Unassembled WGS sequence"/>
</dbReference>
<name>A0A4S4F2L3_CAMSN</name>
<dbReference type="PROSITE" id="PS50030">
    <property type="entry name" value="UBA"/>
    <property type="match status" value="1"/>
</dbReference>
<dbReference type="STRING" id="542762.A0A4S4F2L3"/>
<dbReference type="PANTHER" id="PTHR15678:SF6">
    <property type="entry name" value="BRIDGE-LIKE LIPID TRANSFER PROTEIN FAMILY MEMBER 2"/>
    <property type="match status" value="1"/>
</dbReference>
<evidence type="ECO:0000259" key="1">
    <source>
        <dbReference type="PROSITE" id="PS50030"/>
    </source>
</evidence>
<organism evidence="2 3">
    <name type="scientific">Camellia sinensis var. sinensis</name>
    <name type="common">China tea</name>
    <dbReference type="NCBI Taxonomy" id="542762"/>
    <lineage>
        <taxon>Eukaryota</taxon>
        <taxon>Viridiplantae</taxon>
        <taxon>Streptophyta</taxon>
        <taxon>Embryophyta</taxon>
        <taxon>Tracheophyta</taxon>
        <taxon>Spermatophyta</taxon>
        <taxon>Magnoliopsida</taxon>
        <taxon>eudicotyledons</taxon>
        <taxon>Gunneridae</taxon>
        <taxon>Pentapetalae</taxon>
        <taxon>asterids</taxon>
        <taxon>Ericales</taxon>
        <taxon>Theaceae</taxon>
        <taxon>Camellia</taxon>
    </lineage>
</organism>
<accession>A0A4S4F2L3</accession>
<dbReference type="Pfam" id="PF10344">
    <property type="entry name" value="Hobbit"/>
    <property type="match status" value="1"/>
</dbReference>
<reference evidence="2 3" key="1">
    <citation type="journal article" date="2018" name="Proc. Natl. Acad. Sci. U.S.A.">
        <title>Draft genome sequence of Camellia sinensis var. sinensis provides insights into the evolution of the tea genome and tea quality.</title>
        <authorList>
            <person name="Wei C."/>
            <person name="Yang H."/>
            <person name="Wang S."/>
            <person name="Zhao J."/>
            <person name="Liu C."/>
            <person name="Gao L."/>
            <person name="Xia E."/>
            <person name="Lu Y."/>
            <person name="Tai Y."/>
            <person name="She G."/>
            <person name="Sun J."/>
            <person name="Cao H."/>
            <person name="Tong W."/>
            <person name="Gao Q."/>
            <person name="Li Y."/>
            <person name="Deng W."/>
            <person name="Jiang X."/>
            <person name="Wang W."/>
            <person name="Chen Q."/>
            <person name="Zhang S."/>
            <person name="Li H."/>
            <person name="Wu J."/>
            <person name="Wang P."/>
            <person name="Li P."/>
            <person name="Shi C."/>
            <person name="Zheng F."/>
            <person name="Jian J."/>
            <person name="Huang B."/>
            <person name="Shan D."/>
            <person name="Shi M."/>
            <person name="Fang C."/>
            <person name="Yue Y."/>
            <person name="Li F."/>
            <person name="Li D."/>
            <person name="Wei S."/>
            <person name="Han B."/>
            <person name="Jiang C."/>
            <person name="Yin Y."/>
            <person name="Xia T."/>
            <person name="Zhang Z."/>
            <person name="Bennetzen J.L."/>
            <person name="Zhao S."/>
            <person name="Wan X."/>
        </authorList>
    </citation>
    <scope>NUCLEOTIDE SEQUENCE [LARGE SCALE GENOMIC DNA]</scope>
    <source>
        <strain evidence="3">cv. Shuchazao</strain>
        <tissue evidence="2">Leaf</tissue>
    </source>
</reference>
<keyword evidence="3" id="KW-1185">Reference proteome</keyword>
<evidence type="ECO:0000313" key="3">
    <source>
        <dbReference type="Proteomes" id="UP000306102"/>
    </source>
</evidence>
<dbReference type="Gene3D" id="1.10.8.10">
    <property type="entry name" value="DNA helicase RuvA subunit, C-terminal domain"/>
    <property type="match status" value="1"/>
</dbReference>
<evidence type="ECO:0000313" key="2">
    <source>
        <dbReference type="EMBL" id="THG23741.1"/>
    </source>
</evidence>
<dbReference type="InterPro" id="IPR045167">
    <property type="entry name" value="Hobbit"/>
</dbReference>
<feature type="domain" description="UBA" evidence="1">
    <location>
        <begin position="702"/>
        <end position="726"/>
    </location>
</feature>
<dbReference type="PANTHER" id="PTHR15678">
    <property type="entry name" value="ANTIGEN MLAA-22-RELATED"/>
    <property type="match status" value="1"/>
</dbReference>
<protein>
    <recommendedName>
        <fullName evidence="1">UBA domain-containing protein</fullName>
    </recommendedName>
</protein>
<dbReference type="InterPro" id="IPR015940">
    <property type="entry name" value="UBA"/>
</dbReference>
<proteinExistence type="predicted"/>
<dbReference type="InterPro" id="IPR009060">
    <property type="entry name" value="UBA-like_sf"/>
</dbReference>
<comment type="caution">
    <text evidence="2">The sequence shown here is derived from an EMBL/GenBank/DDBJ whole genome shotgun (WGS) entry which is preliminary data.</text>
</comment>
<dbReference type="EMBL" id="SDRB02000171">
    <property type="protein sequence ID" value="THG23741.1"/>
    <property type="molecule type" value="Genomic_DNA"/>
</dbReference>